<dbReference type="FunFam" id="3.40.1440.60:FF:000001">
    <property type="entry name" value="Primosomal protein N"/>
    <property type="match status" value="1"/>
</dbReference>
<keyword evidence="2 12" id="KW-0235">DNA replication</keyword>
<evidence type="ECO:0000256" key="3">
    <source>
        <dbReference type="ARBA" id="ARBA00022723"/>
    </source>
</evidence>
<keyword evidence="3 12" id="KW-0479">Metal-binding</keyword>
<feature type="binding site" evidence="12">
    <location>
        <position position="438"/>
    </location>
    <ligand>
        <name>Zn(2+)</name>
        <dbReference type="ChEBI" id="CHEBI:29105"/>
        <label>1</label>
    </ligand>
</feature>
<protein>
    <recommendedName>
        <fullName evidence="12">Replication restart protein PriA</fullName>
    </recommendedName>
    <alternativeName>
        <fullName evidence="12">ATP-dependent DNA helicase PriA</fullName>
        <ecNumber evidence="12">5.6.2.4</ecNumber>
    </alternativeName>
    <alternativeName>
        <fullName evidence="12">DNA 3'-5' helicase PriA</fullName>
    </alternativeName>
</protein>
<feature type="binding site" evidence="12">
    <location>
        <position position="462"/>
    </location>
    <ligand>
        <name>Zn(2+)</name>
        <dbReference type="ChEBI" id="CHEBI:29105"/>
        <label>2</label>
    </ligand>
</feature>
<dbReference type="InterPro" id="IPR011545">
    <property type="entry name" value="DEAD/DEAH_box_helicase_dom"/>
</dbReference>
<gene>
    <name evidence="12" type="primary">priA</name>
    <name evidence="14" type="ORF">TPSD3_09810</name>
</gene>
<dbReference type="FunFam" id="3.40.50.300:FF:000489">
    <property type="entry name" value="Primosome assembly protein PriA"/>
    <property type="match status" value="1"/>
</dbReference>
<dbReference type="GO" id="GO:0006302">
    <property type="term" value="P:double-strand break repair"/>
    <property type="evidence" value="ECO:0007669"/>
    <property type="project" value="InterPro"/>
</dbReference>
<dbReference type="InterPro" id="IPR041236">
    <property type="entry name" value="PriA_C"/>
</dbReference>
<dbReference type="Pfam" id="PF17764">
    <property type="entry name" value="PriA_3primeBD"/>
    <property type="match status" value="1"/>
</dbReference>
<proteinExistence type="inferred from homology"/>
<dbReference type="GO" id="GO:0003677">
    <property type="term" value="F:DNA binding"/>
    <property type="evidence" value="ECO:0007669"/>
    <property type="project" value="UniProtKB-UniRule"/>
</dbReference>
<evidence type="ECO:0000256" key="8">
    <source>
        <dbReference type="ARBA" id="ARBA00022840"/>
    </source>
</evidence>
<dbReference type="PANTHER" id="PTHR30580">
    <property type="entry name" value="PRIMOSOMAL PROTEIN N"/>
    <property type="match status" value="1"/>
</dbReference>
<dbReference type="InterPro" id="IPR040498">
    <property type="entry name" value="PriA_CRR"/>
</dbReference>
<dbReference type="InterPro" id="IPR005259">
    <property type="entry name" value="PriA"/>
</dbReference>
<dbReference type="Pfam" id="PF18074">
    <property type="entry name" value="PriA_C"/>
    <property type="match status" value="1"/>
</dbReference>
<dbReference type="Pfam" id="PF00271">
    <property type="entry name" value="Helicase_C"/>
    <property type="match status" value="1"/>
</dbReference>
<evidence type="ECO:0000256" key="11">
    <source>
        <dbReference type="ARBA" id="ARBA00048988"/>
    </source>
</evidence>
<sequence>MPILQVAIPVPLFNPLFDYHPPLHASETQLQAGIRVRVPFGTQECVGMIVAIKTHSDYPELKTAYECLDTVPLIPKPLLEMYAWASQYYCYPLGQVIAATLPPKMMAGASTHIELPPDVLWCLTEEGRKHANNTFPAHQQRFAILLDLLKNIPIGYDESTLALALSNPRPTLRALQKRGWIAPLPKQSPSEIHPPLPLNHAQQHVVHTVCAHAQQFYPCLLDGVTGSGKTEVYLQLLQIVLHSGRQALVLVPEINLTPQMVARFQQRLPLALVVLHSQLPDTTRLHAWLAARDGQATVIIGTRSAVWIPLAKPALIIVDEEHDPAYKQQDSFRYSARDVAVWRARQAGIPVILGSATPSLDSLYNTKQQRYHYFHLPERAGNALHPSYRVIDMRQQPRHSPFSPELQKNIQYCLQEKQQVLLFYNRRGYAPTFMCYSCGWIADCPRCDAHLVYHDNVRELRCHHCNYVQNVPIHCPQCQSHSLHPIGQGTEKLAEQLQQLFPHARIARIDSDTTPSYQEMNDLLTKIHAQEIDILLGTQMLAKGHHFPAVTLVGIINADAGLFSIDFRATERMAQLLIQVAGRAGREALPGMVLIQTYHPEHPLLHCLIQQGYGAFAESALTERLNAQLPPYCRLALLRVGAKTLELAIEFLNQAKYTAEQLPDFNSQIRLLGPVPAPMIKRKNRYHAQLLIQSSQRNLLQRFLPQWLSALQQKQRSVSTRWSLDVDPLDLM</sequence>
<dbReference type="Gene3D" id="3.40.50.300">
    <property type="entry name" value="P-loop containing nucleotide triphosphate hydrolases"/>
    <property type="match status" value="2"/>
</dbReference>
<dbReference type="GO" id="GO:0043138">
    <property type="term" value="F:3'-5' DNA helicase activity"/>
    <property type="evidence" value="ECO:0007669"/>
    <property type="project" value="UniProtKB-EC"/>
</dbReference>
<keyword evidence="8 12" id="KW-0067">ATP-binding</keyword>
<evidence type="ECO:0000313" key="15">
    <source>
        <dbReference type="Proteomes" id="UP000194798"/>
    </source>
</evidence>
<feature type="binding site" evidence="12">
    <location>
        <position position="465"/>
    </location>
    <ligand>
        <name>Zn(2+)</name>
        <dbReference type="ChEBI" id="CHEBI:29105"/>
        <label>2</label>
    </ligand>
</feature>
<evidence type="ECO:0000256" key="7">
    <source>
        <dbReference type="ARBA" id="ARBA00022833"/>
    </source>
</evidence>
<dbReference type="CDD" id="cd18804">
    <property type="entry name" value="SF2_C_priA"/>
    <property type="match status" value="1"/>
</dbReference>
<feature type="binding site" evidence="12">
    <location>
        <position position="444"/>
    </location>
    <ligand>
        <name>Zn(2+)</name>
        <dbReference type="ChEBI" id="CHEBI:29105"/>
        <label>2</label>
    </ligand>
</feature>
<comment type="function">
    <text evidence="12">Initiates the restart of stalled replication forks, which reloads the replicative helicase on sites other than the origin of replication. Recognizes and binds to abandoned replication forks and remodels them to uncover a helicase loading site. Promotes assembly of the primosome at these replication forks.</text>
</comment>
<dbReference type="EC" id="5.6.2.4" evidence="12"/>
<accession>A0A251XA64</accession>
<dbReference type="InterPro" id="IPR042115">
    <property type="entry name" value="PriA_3primeBD_sf"/>
</dbReference>
<dbReference type="SMART" id="SM00487">
    <property type="entry name" value="DEXDc"/>
    <property type="match status" value="1"/>
</dbReference>
<dbReference type="InterPro" id="IPR001650">
    <property type="entry name" value="Helicase_C-like"/>
</dbReference>
<feature type="binding site" evidence="12">
    <location>
        <position position="475"/>
    </location>
    <ligand>
        <name>Zn(2+)</name>
        <dbReference type="ChEBI" id="CHEBI:29105"/>
        <label>1</label>
    </ligand>
</feature>
<evidence type="ECO:0000256" key="12">
    <source>
        <dbReference type="HAMAP-Rule" id="MF_00983"/>
    </source>
</evidence>
<keyword evidence="4 12" id="KW-0547">Nucleotide-binding</keyword>
<comment type="subunit">
    <text evidence="12">Component of the replication restart primosome.</text>
</comment>
<dbReference type="PANTHER" id="PTHR30580:SF0">
    <property type="entry name" value="PRIMOSOMAL PROTEIN N"/>
    <property type="match status" value="1"/>
</dbReference>
<dbReference type="CDD" id="cd17929">
    <property type="entry name" value="DEXHc_priA"/>
    <property type="match status" value="1"/>
</dbReference>
<dbReference type="InterPro" id="IPR014001">
    <property type="entry name" value="Helicase_ATP-bd"/>
</dbReference>
<dbReference type="GO" id="GO:0006310">
    <property type="term" value="P:DNA recombination"/>
    <property type="evidence" value="ECO:0007669"/>
    <property type="project" value="InterPro"/>
</dbReference>
<evidence type="ECO:0000256" key="10">
    <source>
        <dbReference type="ARBA" id="ARBA00023235"/>
    </source>
</evidence>
<feature type="binding site" evidence="12">
    <location>
        <position position="447"/>
    </location>
    <ligand>
        <name>Zn(2+)</name>
        <dbReference type="ChEBI" id="CHEBI:29105"/>
        <label>2</label>
    </ligand>
</feature>
<keyword evidence="15" id="KW-1185">Reference proteome</keyword>
<feature type="binding site" evidence="12">
    <location>
        <position position="435"/>
    </location>
    <ligand>
        <name>Zn(2+)</name>
        <dbReference type="ChEBI" id="CHEBI:29105"/>
        <label>1</label>
    </ligand>
</feature>
<evidence type="ECO:0000256" key="9">
    <source>
        <dbReference type="ARBA" id="ARBA00023125"/>
    </source>
</evidence>
<comment type="cofactor">
    <cofactor evidence="12">
        <name>Zn(2+)</name>
        <dbReference type="ChEBI" id="CHEBI:29105"/>
    </cofactor>
    <text evidence="12">Binds 2 zinc ions per subunit.</text>
</comment>
<dbReference type="NCBIfam" id="TIGR00595">
    <property type="entry name" value="priA"/>
    <property type="match status" value="1"/>
</dbReference>
<dbReference type="GO" id="GO:0006269">
    <property type="term" value="P:DNA replication, synthesis of primer"/>
    <property type="evidence" value="ECO:0007669"/>
    <property type="project" value="UniProtKB-KW"/>
</dbReference>
<dbReference type="SMART" id="SM00490">
    <property type="entry name" value="HELICc"/>
    <property type="match status" value="1"/>
</dbReference>
<evidence type="ECO:0000313" key="14">
    <source>
        <dbReference type="EMBL" id="OUD14573.1"/>
    </source>
</evidence>
<dbReference type="EMBL" id="MSLT01000012">
    <property type="protein sequence ID" value="OUD14573.1"/>
    <property type="molecule type" value="Genomic_DNA"/>
</dbReference>
<keyword evidence="10 12" id="KW-0413">Isomerase</keyword>
<comment type="catalytic activity">
    <reaction evidence="12">
        <text>Couples ATP hydrolysis with the unwinding of duplex DNA by translocating in the 3'-5' direction.</text>
        <dbReference type="EC" id="5.6.2.4"/>
    </reaction>
</comment>
<comment type="caution">
    <text evidence="14">The sequence shown here is derived from an EMBL/GenBank/DDBJ whole genome shotgun (WGS) entry which is preliminary data.</text>
</comment>
<dbReference type="Proteomes" id="UP000194798">
    <property type="component" value="Unassembled WGS sequence"/>
</dbReference>
<evidence type="ECO:0000256" key="5">
    <source>
        <dbReference type="ARBA" id="ARBA00022801"/>
    </source>
</evidence>
<dbReference type="RefSeq" id="WP_086488351.1">
    <property type="nucleotide sequence ID" value="NZ_MSLT01000012.1"/>
</dbReference>
<dbReference type="GO" id="GO:1990077">
    <property type="term" value="C:primosome complex"/>
    <property type="evidence" value="ECO:0007669"/>
    <property type="project" value="UniProtKB-UniRule"/>
</dbReference>
<dbReference type="AlphaFoldDB" id="A0A251XA64"/>
<comment type="similarity">
    <text evidence="12">Belongs to the helicase family. PriA subfamily.</text>
</comment>
<evidence type="ECO:0000256" key="4">
    <source>
        <dbReference type="ARBA" id="ARBA00022741"/>
    </source>
</evidence>
<keyword evidence="5 12" id="KW-0378">Hydrolase</keyword>
<dbReference type="Pfam" id="PF18319">
    <property type="entry name" value="Zn_ribbon_PriA"/>
    <property type="match status" value="1"/>
</dbReference>
<dbReference type="HAMAP" id="MF_00983">
    <property type="entry name" value="PriA"/>
    <property type="match status" value="1"/>
</dbReference>
<dbReference type="NCBIfam" id="NF004067">
    <property type="entry name" value="PRK05580.1-4"/>
    <property type="match status" value="1"/>
</dbReference>
<dbReference type="InterPro" id="IPR027417">
    <property type="entry name" value="P-loop_NTPase"/>
</dbReference>
<keyword evidence="9 12" id="KW-0238">DNA-binding</keyword>
<dbReference type="OrthoDB" id="9759544at2"/>
<dbReference type="SUPFAM" id="SSF52540">
    <property type="entry name" value="P-loop containing nucleoside triphosphate hydrolases"/>
    <property type="match status" value="2"/>
</dbReference>
<feature type="domain" description="Helicase ATP-binding" evidence="13">
    <location>
        <begin position="210"/>
        <end position="376"/>
    </location>
</feature>
<keyword evidence="1 12" id="KW-0639">Primosome</keyword>
<dbReference type="Pfam" id="PF00270">
    <property type="entry name" value="DEAD"/>
    <property type="match status" value="1"/>
</dbReference>
<reference evidence="14 15" key="1">
    <citation type="submission" date="2016-12" db="EMBL/GenBank/DDBJ databases">
        <title>Thioflexothrix psekupsii D3 genome sequencing and assembly.</title>
        <authorList>
            <person name="Fomenkov A."/>
            <person name="Vincze T."/>
            <person name="Grabovich M."/>
            <person name="Anton B.P."/>
            <person name="Dubinina G."/>
            <person name="Orlova M."/>
            <person name="Belousova E."/>
            <person name="Roberts R.J."/>
        </authorList>
    </citation>
    <scope>NUCLEOTIDE SEQUENCE [LARGE SCALE GENOMIC DNA]</scope>
    <source>
        <strain evidence="14">D3</strain>
    </source>
</reference>
<comment type="catalytic activity">
    <reaction evidence="11 12">
        <text>ATP + H2O = ADP + phosphate + H(+)</text>
        <dbReference type="Rhea" id="RHEA:13065"/>
        <dbReference type="ChEBI" id="CHEBI:15377"/>
        <dbReference type="ChEBI" id="CHEBI:15378"/>
        <dbReference type="ChEBI" id="CHEBI:30616"/>
        <dbReference type="ChEBI" id="CHEBI:43474"/>
        <dbReference type="ChEBI" id="CHEBI:456216"/>
        <dbReference type="EC" id="5.6.2.4"/>
    </reaction>
</comment>
<dbReference type="GO" id="GO:0005524">
    <property type="term" value="F:ATP binding"/>
    <property type="evidence" value="ECO:0007669"/>
    <property type="project" value="UniProtKB-UniRule"/>
</dbReference>
<evidence type="ECO:0000256" key="2">
    <source>
        <dbReference type="ARBA" id="ARBA00022705"/>
    </source>
</evidence>
<evidence type="ECO:0000256" key="1">
    <source>
        <dbReference type="ARBA" id="ARBA00022515"/>
    </source>
</evidence>
<dbReference type="PROSITE" id="PS51192">
    <property type="entry name" value="HELICASE_ATP_BIND_1"/>
    <property type="match status" value="1"/>
</dbReference>
<organism evidence="14 15">
    <name type="scientific">Thioflexithrix psekupsensis</name>
    <dbReference type="NCBI Taxonomy" id="1570016"/>
    <lineage>
        <taxon>Bacteria</taxon>
        <taxon>Pseudomonadati</taxon>
        <taxon>Pseudomonadota</taxon>
        <taxon>Gammaproteobacteria</taxon>
        <taxon>Thiotrichales</taxon>
        <taxon>Thioflexithrix</taxon>
    </lineage>
</organism>
<keyword evidence="6 12" id="KW-0347">Helicase</keyword>
<feature type="binding site" evidence="12">
    <location>
        <position position="478"/>
    </location>
    <ligand>
        <name>Zn(2+)</name>
        <dbReference type="ChEBI" id="CHEBI:29105"/>
        <label>1</label>
    </ligand>
</feature>
<dbReference type="GO" id="GO:0006270">
    <property type="term" value="P:DNA replication initiation"/>
    <property type="evidence" value="ECO:0007669"/>
    <property type="project" value="TreeGrafter"/>
</dbReference>
<keyword evidence="7 12" id="KW-0862">Zinc</keyword>
<dbReference type="GO" id="GO:0016887">
    <property type="term" value="F:ATP hydrolysis activity"/>
    <property type="evidence" value="ECO:0007669"/>
    <property type="project" value="RHEA"/>
</dbReference>
<evidence type="ECO:0000259" key="13">
    <source>
        <dbReference type="PROSITE" id="PS51192"/>
    </source>
</evidence>
<dbReference type="GO" id="GO:0008270">
    <property type="term" value="F:zinc ion binding"/>
    <property type="evidence" value="ECO:0007669"/>
    <property type="project" value="UniProtKB-UniRule"/>
</dbReference>
<dbReference type="Gene3D" id="3.40.1440.60">
    <property type="entry name" value="PriA, 3(prime) DNA-binding domain"/>
    <property type="match status" value="1"/>
</dbReference>
<evidence type="ECO:0000256" key="6">
    <source>
        <dbReference type="ARBA" id="ARBA00022806"/>
    </source>
</evidence>
<dbReference type="InterPro" id="IPR041222">
    <property type="entry name" value="PriA_3primeBD"/>
</dbReference>
<name>A0A251XA64_9GAMM</name>